<name>A0A8J4VXZ2_9ROSI</name>
<dbReference type="EMBL" id="JRKL02001652">
    <property type="protein sequence ID" value="KAF3962801.1"/>
    <property type="molecule type" value="Genomic_DNA"/>
</dbReference>
<sequence length="102" mass="11311">MKTNLWIVAHGGSGMFPSSTHSSGDLCGGELRCVVWWRFGQAKDGTAARTLSSSELFCSVIRLAVVEVRSFLSEGFFCFLFCLSRVDQQTLDDMAYQLGLYL</sequence>
<dbReference type="AlphaFoldDB" id="A0A8J4VXZ2"/>
<evidence type="ECO:0000313" key="1">
    <source>
        <dbReference type="EMBL" id="KAF3962801.1"/>
    </source>
</evidence>
<accession>A0A8J4VXZ2</accession>
<protein>
    <submittedName>
        <fullName evidence="1">Uncharacterized protein</fullName>
    </submittedName>
</protein>
<gene>
    <name evidence="1" type="ORF">CMV_012737</name>
</gene>
<evidence type="ECO:0000313" key="2">
    <source>
        <dbReference type="Proteomes" id="UP000737018"/>
    </source>
</evidence>
<keyword evidence="2" id="KW-1185">Reference proteome</keyword>
<proteinExistence type="predicted"/>
<comment type="caution">
    <text evidence="1">The sequence shown here is derived from an EMBL/GenBank/DDBJ whole genome shotgun (WGS) entry which is preliminary data.</text>
</comment>
<reference evidence="1" key="1">
    <citation type="submission" date="2020-03" db="EMBL/GenBank/DDBJ databases">
        <title>Castanea mollissima Vanexum genome sequencing.</title>
        <authorList>
            <person name="Staton M."/>
        </authorList>
    </citation>
    <scope>NUCLEOTIDE SEQUENCE</scope>
    <source>
        <tissue evidence="1">Leaf</tissue>
    </source>
</reference>
<dbReference type="Proteomes" id="UP000737018">
    <property type="component" value="Unassembled WGS sequence"/>
</dbReference>
<organism evidence="1 2">
    <name type="scientific">Castanea mollissima</name>
    <name type="common">Chinese chestnut</name>
    <dbReference type="NCBI Taxonomy" id="60419"/>
    <lineage>
        <taxon>Eukaryota</taxon>
        <taxon>Viridiplantae</taxon>
        <taxon>Streptophyta</taxon>
        <taxon>Embryophyta</taxon>
        <taxon>Tracheophyta</taxon>
        <taxon>Spermatophyta</taxon>
        <taxon>Magnoliopsida</taxon>
        <taxon>eudicotyledons</taxon>
        <taxon>Gunneridae</taxon>
        <taxon>Pentapetalae</taxon>
        <taxon>rosids</taxon>
        <taxon>fabids</taxon>
        <taxon>Fagales</taxon>
        <taxon>Fagaceae</taxon>
        <taxon>Castanea</taxon>
    </lineage>
</organism>
<dbReference type="OrthoDB" id="10405729at2759"/>